<evidence type="ECO:0000313" key="6">
    <source>
        <dbReference type="Proteomes" id="UP000012042"/>
    </source>
</evidence>
<evidence type="ECO:0000256" key="2">
    <source>
        <dbReference type="ARBA" id="ARBA00048615"/>
    </source>
</evidence>
<evidence type="ECO:0000256" key="1">
    <source>
        <dbReference type="ARBA" id="ARBA00023002"/>
    </source>
</evidence>
<dbReference type="PANTHER" id="PTHR43362:SF1">
    <property type="entry name" value="MANNITOL DEHYDROGENASE 2-RELATED"/>
    <property type="match status" value="1"/>
</dbReference>
<dbReference type="SUPFAM" id="SSF51735">
    <property type="entry name" value="NAD(P)-binding Rossmann-fold domains"/>
    <property type="match status" value="1"/>
</dbReference>
<dbReference type="GO" id="GO:0008926">
    <property type="term" value="F:mannitol-1-phosphate 5-dehydrogenase activity"/>
    <property type="evidence" value="ECO:0007669"/>
    <property type="project" value="UniProtKB-EC"/>
</dbReference>
<evidence type="ECO:0000259" key="3">
    <source>
        <dbReference type="Pfam" id="PF01232"/>
    </source>
</evidence>
<dbReference type="InterPro" id="IPR013118">
    <property type="entry name" value="Mannitol_DH_C"/>
</dbReference>
<dbReference type="Pfam" id="PF01232">
    <property type="entry name" value="Mannitol_dh"/>
    <property type="match status" value="1"/>
</dbReference>
<dbReference type="PATRIC" id="fig|1001583.3.peg.133"/>
<dbReference type="InterPro" id="IPR013131">
    <property type="entry name" value="Mannitol_DH_N"/>
</dbReference>
<dbReference type="EMBL" id="AP012167">
    <property type="protein sequence ID" value="BAN05773.1"/>
    <property type="molecule type" value="Genomic_DNA"/>
</dbReference>
<dbReference type="InterPro" id="IPR050988">
    <property type="entry name" value="Mannitol_DH/Oxidoreductase"/>
</dbReference>
<dbReference type="Gene3D" id="3.40.50.720">
    <property type="entry name" value="NAD(P)-binding Rossmann-like Domain"/>
    <property type="match status" value="1"/>
</dbReference>
<name>M5AAH7_LEVBR</name>
<dbReference type="KEGG" id="lbk:LVISKB_0138"/>
<evidence type="ECO:0000313" key="5">
    <source>
        <dbReference type="EMBL" id="BAN05773.1"/>
    </source>
</evidence>
<dbReference type="InterPro" id="IPR008927">
    <property type="entry name" value="6-PGluconate_DH-like_C_sf"/>
</dbReference>
<dbReference type="Pfam" id="PF08125">
    <property type="entry name" value="Mannitol_dh_C"/>
    <property type="match status" value="1"/>
</dbReference>
<accession>M5AAH7</accession>
<proteinExistence type="predicted"/>
<dbReference type="Gene3D" id="1.10.1040.10">
    <property type="entry name" value="N-(1-d-carboxylethyl)-l-norvaline Dehydrogenase, domain 2"/>
    <property type="match status" value="1"/>
</dbReference>
<dbReference type="Proteomes" id="UP000012042">
    <property type="component" value="Chromosome"/>
</dbReference>
<keyword evidence="1" id="KW-0560">Oxidoreductase</keyword>
<protein>
    <submittedName>
        <fullName evidence="5">Polyol:NADP oxidoreductase</fullName>
    </submittedName>
</protein>
<reference evidence="5 6" key="1">
    <citation type="journal article" date="2013" name="PLoS ONE">
        <title>Genomic Analysis by Deep Sequencing of the Probiotic Lactobacillus brevis KB290 Harboring Nine Plasmids Reveals Genomic Stability.</title>
        <authorList>
            <person name="Fukao M."/>
            <person name="Oshima K."/>
            <person name="Morita H."/>
            <person name="Toh H."/>
            <person name="Suda W."/>
            <person name="Kim S.W."/>
            <person name="Suzuki S."/>
            <person name="Yakabe T."/>
            <person name="Hattori M."/>
            <person name="Yajima N."/>
        </authorList>
    </citation>
    <scope>NUCLEOTIDE SEQUENCE [LARGE SCALE GENOMIC DNA]</scope>
    <source>
        <strain evidence="5 6">KB290</strain>
    </source>
</reference>
<dbReference type="InterPro" id="IPR013328">
    <property type="entry name" value="6PGD_dom2"/>
</dbReference>
<feature type="domain" description="Mannitol dehydrogenase C-terminal" evidence="4">
    <location>
        <begin position="337"/>
        <end position="533"/>
    </location>
</feature>
<sequence>MSACFYQKGRIDMVKLTDDYLNNKAAFEQAGIKVPTYDQAALKQATADHPRWVHFGGGNLFRAFHAAIANTLIEKGELDSGVIVGETYDDDVVKDIYQAYNNRILRVVTKADGNFDKELFASVAEAYFFNPSHEDDWNNLFDVFKKDSLQVVTFSITEKGYNLRTVNGDLNDLTKADIANGPEKPRGNMAGLVSLLLARFNNGKAPLALLSTDNFSQNGDRLKESVLTIAKGWQENGFVGADFLAYLQDPQQISFPLSMIDRITPNPAEAVGDKLAAAGFEDHEIVHTPKHTNIAPFTNTEEAHYLVVEDAFPNGRPKFEDAGVIVTDRDTVNDADEMKVTTCLNPLHTALAIFGSVLGFDSIAKELQNKDLVALIKQIGYVEGLPVVTDPKVINPKDFINQLVTKRLPNPYIPDTPQRIATDTSQKIPVRYGVTIKHYDERDGFDPATLEFIPLTIAAWFRYLMAVNDEGASFEPSPDPMMADLQKYVGDIKLGDDVDVHAHLKDVLTNTSIFGQDLYAVGLGEKVENCFKQMIAGKGAIVATLEKALADHAQAVD</sequence>
<dbReference type="InterPro" id="IPR036291">
    <property type="entry name" value="NAD(P)-bd_dom_sf"/>
</dbReference>
<dbReference type="PANTHER" id="PTHR43362">
    <property type="entry name" value="MANNITOL DEHYDROGENASE DSF1-RELATED"/>
    <property type="match status" value="1"/>
</dbReference>
<evidence type="ECO:0000259" key="4">
    <source>
        <dbReference type="Pfam" id="PF08125"/>
    </source>
</evidence>
<dbReference type="HOGENOM" id="CLU_037833_0_0_9"/>
<dbReference type="SUPFAM" id="SSF48179">
    <property type="entry name" value="6-phosphogluconate dehydrogenase C-terminal domain-like"/>
    <property type="match status" value="1"/>
</dbReference>
<feature type="domain" description="Mannitol dehydrogenase N-terminal" evidence="3">
    <location>
        <begin position="51"/>
        <end position="288"/>
    </location>
</feature>
<comment type="catalytic activity">
    <reaction evidence="2">
        <text>D-mannitol 1-phosphate + NAD(+) = beta-D-fructose 6-phosphate + NADH + H(+)</text>
        <dbReference type="Rhea" id="RHEA:19661"/>
        <dbReference type="ChEBI" id="CHEBI:15378"/>
        <dbReference type="ChEBI" id="CHEBI:57540"/>
        <dbReference type="ChEBI" id="CHEBI:57634"/>
        <dbReference type="ChEBI" id="CHEBI:57945"/>
        <dbReference type="ChEBI" id="CHEBI:61381"/>
        <dbReference type="EC" id="1.1.1.17"/>
    </reaction>
</comment>
<dbReference type="AlphaFoldDB" id="M5AAH7"/>
<organism evidence="5 6">
    <name type="scientific">Levilactobacillus brevis KB290</name>
    <dbReference type="NCBI Taxonomy" id="1001583"/>
    <lineage>
        <taxon>Bacteria</taxon>
        <taxon>Bacillati</taxon>
        <taxon>Bacillota</taxon>
        <taxon>Bacilli</taxon>
        <taxon>Lactobacillales</taxon>
        <taxon>Lactobacillaceae</taxon>
        <taxon>Levilactobacillus</taxon>
    </lineage>
</organism>
<gene>
    <name evidence="5" type="ORF">LVISKB_0138</name>
</gene>